<feature type="signal peptide" evidence="1">
    <location>
        <begin position="1"/>
        <end position="34"/>
    </location>
</feature>
<evidence type="ECO:0000313" key="2">
    <source>
        <dbReference type="EMBL" id="TDD54823.1"/>
    </source>
</evidence>
<accession>A0A4R4Z9B4</accession>
<organism evidence="2 3">
    <name type="scientific">Saccharopolyspora elongata</name>
    <dbReference type="NCBI Taxonomy" id="2530387"/>
    <lineage>
        <taxon>Bacteria</taxon>
        <taxon>Bacillati</taxon>
        <taxon>Actinomycetota</taxon>
        <taxon>Actinomycetes</taxon>
        <taxon>Pseudonocardiales</taxon>
        <taxon>Pseudonocardiaceae</taxon>
        <taxon>Saccharopolyspora</taxon>
    </lineage>
</organism>
<keyword evidence="1" id="KW-0732">Signal</keyword>
<keyword evidence="3" id="KW-1185">Reference proteome</keyword>
<comment type="caution">
    <text evidence="2">The sequence shown here is derived from an EMBL/GenBank/DDBJ whole genome shotgun (WGS) entry which is preliminary data.</text>
</comment>
<dbReference type="Proteomes" id="UP000294947">
    <property type="component" value="Unassembled WGS sequence"/>
</dbReference>
<reference evidence="2 3" key="1">
    <citation type="submission" date="2019-03" db="EMBL/GenBank/DDBJ databases">
        <title>Draft genome sequences of novel Actinobacteria.</title>
        <authorList>
            <person name="Sahin N."/>
            <person name="Ay H."/>
            <person name="Saygin H."/>
        </authorList>
    </citation>
    <scope>NUCLEOTIDE SEQUENCE [LARGE SCALE GENOMIC DNA]</scope>
    <source>
        <strain evidence="2 3">7K502</strain>
    </source>
</reference>
<dbReference type="AlphaFoldDB" id="A0A4R4Z9B4"/>
<dbReference type="OrthoDB" id="3638103at2"/>
<gene>
    <name evidence="2" type="ORF">E1288_06215</name>
</gene>
<protein>
    <submittedName>
        <fullName evidence="2">Uncharacterized protein</fullName>
    </submittedName>
</protein>
<name>A0A4R4Z9B4_9PSEU</name>
<evidence type="ECO:0000313" key="3">
    <source>
        <dbReference type="Proteomes" id="UP000294947"/>
    </source>
</evidence>
<feature type="chain" id="PRO_5038951575" evidence="1">
    <location>
        <begin position="35"/>
        <end position="221"/>
    </location>
</feature>
<sequence>MRTTTHRGSRLGRLAAAVTLAATSLLALPLSATAEGAADVPDIQWPPAGTTPPNYPPEELDKHATALQKRMEAVFPTVVPHAVDPVTPKPQQLSDTQFLHGTTVFRDSIGRTGVTMQYNAPGVVQKSPKESCENPGGTPVTFCEGRLLEDGSVLVHRRFESDGHVVASADHYMLDGSVTMVSSYNYDPIIDDQQDPTTRPEVAVPYEQLDVLATDPELALH</sequence>
<evidence type="ECO:0000256" key="1">
    <source>
        <dbReference type="SAM" id="SignalP"/>
    </source>
</evidence>
<dbReference type="EMBL" id="SMKW01000005">
    <property type="protein sequence ID" value="TDD54823.1"/>
    <property type="molecule type" value="Genomic_DNA"/>
</dbReference>
<proteinExistence type="predicted"/>
<dbReference type="RefSeq" id="WP_132482130.1">
    <property type="nucleotide sequence ID" value="NZ_SMKW01000005.1"/>
</dbReference>